<sequence>MPKSPEPHADHPPTGRALALRRNPYGRLELELDGNRYDGVVPVRSFPVSAPEEGIALVGPRGKELAWIDRLGELEPATRRLIQEELASRDFMPEIRRIRHVSGFATPSRWQIETDRGDAVLLLRAEDDIRRLSANTLLIADYHGVQYLVRDMAALDKASRRLLDRFL</sequence>
<dbReference type="RefSeq" id="WP_088602093.1">
    <property type="nucleotide sequence ID" value="NZ_NJIH01000003.1"/>
</dbReference>
<dbReference type="EMBL" id="NJIH01000003">
    <property type="protein sequence ID" value="OWT63509.1"/>
    <property type="molecule type" value="Genomic_DNA"/>
</dbReference>
<organism evidence="2 3">
    <name type="scientific">Candidimonas nitroreducens</name>
    <dbReference type="NCBI Taxonomy" id="683354"/>
    <lineage>
        <taxon>Bacteria</taxon>
        <taxon>Pseudomonadati</taxon>
        <taxon>Pseudomonadota</taxon>
        <taxon>Betaproteobacteria</taxon>
        <taxon>Burkholderiales</taxon>
        <taxon>Alcaligenaceae</taxon>
        <taxon>Candidimonas</taxon>
    </lineage>
</organism>
<comment type="caution">
    <text evidence="2">The sequence shown here is derived from an EMBL/GenBank/DDBJ whole genome shotgun (WGS) entry which is preliminary data.</text>
</comment>
<evidence type="ECO:0000313" key="3">
    <source>
        <dbReference type="Proteomes" id="UP000214603"/>
    </source>
</evidence>
<evidence type="ECO:0000259" key="1">
    <source>
        <dbReference type="Pfam" id="PF08909"/>
    </source>
</evidence>
<keyword evidence="3" id="KW-1185">Reference proteome</keyword>
<dbReference type="InterPro" id="IPR015005">
    <property type="entry name" value="DUF1854"/>
</dbReference>
<dbReference type="OrthoDB" id="212426at2"/>
<reference evidence="3" key="1">
    <citation type="submission" date="2017-06" db="EMBL/GenBank/DDBJ databases">
        <title>Herbaspirillum phytohormonus sp. nov., isolated from the root nodule of Robinia pseudoacacia in lead-zinc mine.</title>
        <authorList>
            <person name="Fan M."/>
            <person name="Lin Y."/>
        </authorList>
    </citation>
    <scope>NUCLEOTIDE SEQUENCE [LARGE SCALE GENOMIC DNA]</scope>
    <source>
        <strain evidence="3">SC-089</strain>
    </source>
</reference>
<gene>
    <name evidence="2" type="ORF">CEY11_04040</name>
</gene>
<protein>
    <recommendedName>
        <fullName evidence="1">DUF1854 domain-containing protein</fullName>
    </recommendedName>
</protein>
<dbReference type="AlphaFoldDB" id="A0A225MXT1"/>
<proteinExistence type="predicted"/>
<dbReference type="Proteomes" id="UP000214603">
    <property type="component" value="Unassembled WGS sequence"/>
</dbReference>
<name>A0A225MXT1_9BURK</name>
<feature type="domain" description="DUF1854" evidence="1">
    <location>
        <begin position="37"/>
        <end position="166"/>
    </location>
</feature>
<evidence type="ECO:0000313" key="2">
    <source>
        <dbReference type="EMBL" id="OWT63509.1"/>
    </source>
</evidence>
<accession>A0A225MXT1</accession>
<dbReference type="Pfam" id="PF08909">
    <property type="entry name" value="DUF1854"/>
    <property type="match status" value="1"/>
</dbReference>